<gene>
    <name evidence="1" type="ORF">QDS18_24115</name>
</gene>
<protein>
    <submittedName>
        <fullName evidence="1">SUKH-3 domain-containing protein</fullName>
    </submittedName>
</protein>
<accession>A0AAP4A295</accession>
<comment type="caution">
    <text evidence="1">The sequence shown here is derived from an EMBL/GenBank/DDBJ whole genome shotgun (WGS) entry which is preliminary data.</text>
</comment>
<reference evidence="1" key="1">
    <citation type="submission" date="2023-04" db="EMBL/GenBank/DDBJ databases">
        <title>Uncovering the Secrets of Slow-Growing Bacteria in Tropical Savanna Soil through Cultivation and Genomic Analysis.</title>
        <authorList>
            <person name="Goncalves O.S."/>
            <person name="Santana M.F."/>
        </authorList>
    </citation>
    <scope>NUCLEOTIDE SEQUENCE</scope>
    <source>
        <strain evidence="1">ANTI</strain>
    </source>
</reference>
<organism evidence="1 2">
    <name type="scientific">Paenibacillus polymyxa</name>
    <name type="common">Bacillus polymyxa</name>
    <dbReference type="NCBI Taxonomy" id="1406"/>
    <lineage>
        <taxon>Bacteria</taxon>
        <taxon>Bacillati</taxon>
        <taxon>Bacillota</taxon>
        <taxon>Bacilli</taxon>
        <taxon>Bacillales</taxon>
        <taxon>Paenibacillaceae</taxon>
        <taxon>Paenibacillus</taxon>
    </lineage>
</organism>
<evidence type="ECO:0000313" key="1">
    <source>
        <dbReference type="EMBL" id="MDH2333957.1"/>
    </source>
</evidence>
<dbReference type="Pfam" id="PF14433">
    <property type="entry name" value="SUKH-3"/>
    <property type="match status" value="1"/>
</dbReference>
<dbReference type="RefSeq" id="WP_028542480.1">
    <property type="nucleotide sequence ID" value="NZ_CP011420.1"/>
</dbReference>
<dbReference type="EMBL" id="JARVWT010000014">
    <property type="protein sequence ID" value="MDH2333957.1"/>
    <property type="molecule type" value="Genomic_DNA"/>
</dbReference>
<dbReference type="InterPro" id="IPR025850">
    <property type="entry name" value="SUKH-3"/>
</dbReference>
<evidence type="ECO:0000313" key="2">
    <source>
        <dbReference type="Proteomes" id="UP001229409"/>
    </source>
</evidence>
<proteinExistence type="predicted"/>
<dbReference type="AlphaFoldDB" id="A0AAP4A295"/>
<name>A0AAP4A295_PAEPO</name>
<dbReference type="Proteomes" id="UP001229409">
    <property type="component" value="Unassembled WGS sequence"/>
</dbReference>
<sequence length="160" mass="18920">MEGNIFKSEKIKKYFKENGWYEGRKIDISLYKDMYQKYNITPNPLALNILGEFGGINLKLPSKGSNYYTSLILDPSEGEVTFEELKEFEEIIGEKLTPLGFFPRSTLDIYISDSDKFYFAGSYEFMYIVFIGFDFYEMLEVYFNKEYLDQDKFPNLFPED</sequence>